<dbReference type="PANTHER" id="PTHR43179">
    <property type="entry name" value="RHAMNOSYLTRANSFERASE WBBL"/>
    <property type="match status" value="1"/>
</dbReference>
<name>A0A1N6DZB5_9GAMM</name>
<dbReference type="AlphaFoldDB" id="A0A1N6DZB5"/>
<accession>A0A1H8HZ75</accession>
<organism evidence="4 5">
    <name type="scientific">Vreelandella aquamarina</name>
    <dbReference type="NCBI Taxonomy" id="77097"/>
    <lineage>
        <taxon>Bacteria</taxon>
        <taxon>Pseudomonadati</taxon>
        <taxon>Pseudomonadota</taxon>
        <taxon>Gammaproteobacteria</taxon>
        <taxon>Oceanospirillales</taxon>
        <taxon>Halomonadaceae</taxon>
        <taxon>Vreelandella</taxon>
    </lineage>
</organism>
<dbReference type="Proteomes" id="UP000199493">
    <property type="component" value="Unassembled WGS sequence"/>
</dbReference>
<dbReference type="RefSeq" id="WP_062361519.1">
    <property type="nucleotide sequence ID" value="NZ_AP022869.1"/>
</dbReference>
<proteinExistence type="predicted"/>
<dbReference type="InterPro" id="IPR001173">
    <property type="entry name" value="Glyco_trans_2-like"/>
</dbReference>
<evidence type="ECO:0000313" key="7">
    <source>
        <dbReference type="Proteomes" id="UP000501053"/>
    </source>
</evidence>
<dbReference type="PANTHER" id="PTHR43179:SF7">
    <property type="entry name" value="RHAMNOSYLTRANSFERASE WBBL"/>
    <property type="match status" value="1"/>
</dbReference>
<gene>
    <name evidence="2" type="ORF">HMEPL2_24720</name>
    <name evidence="3" type="ORF">SAMN04490369_101736</name>
    <name evidence="4" type="ORF">SAMN05878438_3284</name>
</gene>
<dbReference type="EMBL" id="AP022869">
    <property type="protein sequence ID" value="BCB72121.1"/>
    <property type="molecule type" value="Genomic_DNA"/>
</dbReference>
<evidence type="ECO:0000259" key="1">
    <source>
        <dbReference type="Pfam" id="PF00535"/>
    </source>
</evidence>
<sequence length="306" mass="34918">MENIEVSFITINYNSSNYTKSLVSSILLNTKDVSYEVIIIDNASEEKDFENLNVDFFSGENIKIIRSPINLGFAGGNMLGVSAAKGRYYFFINNDCEVLNDAASIFKKFLITHPTTALVTGSVLDKENRFSSSYKQFPHIAKQLFGNSIQRIFSKRKFPSNKVKLEHPAKVEVVSGACMFFDAKVFCKIGGFDTVFFLYCEEEDISKRVWDQGSEVYFVPSARVFHASGGSSSQEASLEKEYYISYFHLLDKHYNRLGRGLLKLALFFKLFFRVFKRRNGLRVFASMLGGFAKKDSLRYKQVIKKD</sequence>
<evidence type="ECO:0000313" key="2">
    <source>
        <dbReference type="EMBL" id="BCB72121.1"/>
    </source>
</evidence>
<dbReference type="CDD" id="cd04186">
    <property type="entry name" value="GT_2_like_c"/>
    <property type="match status" value="1"/>
</dbReference>
<reference evidence="3 6" key="1">
    <citation type="submission" date="2016-10" db="EMBL/GenBank/DDBJ databases">
        <authorList>
            <person name="de Groot N.N."/>
        </authorList>
    </citation>
    <scope>NUCLEOTIDE SEQUENCE [LARGE SCALE GENOMIC DNA]</scope>
    <source>
        <strain evidence="3 6">558</strain>
    </source>
</reference>
<keyword evidence="7" id="KW-1185">Reference proteome</keyword>
<reference evidence="4 5" key="2">
    <citation type="submission" date="2016-11" db="EMBL/GenBank/DDBJ databases">
        <authorList>
            <person name="Jaros S."/>
            <person name="Januszkiewicz K."/>
            <person name="Wedrychowicz H."/>
        </authorList>
    </citation>
    <scope>NUCLEOTIDE SEQUENCE [LARGE SCALE GENOMIC DNA]</scope>
    <source>
        <strain evidence="4 5">ACAM 239</strain>
    </source>
</reference>
<dbReference type="EMBL" id="FSQX01000001">
    <property type="protein sequence ID" value="SIN76120.1"/>
    <property type="molecule type" value="Genomic_DNA"/>
</dbReference>
<dbReference type="STRING" id="77097.SAMN04490369_101736"/>
<evidence type="ECO:0000313" key="6">
    <source>
        <dbReference type="Proteomes" id="UP000199493"/>
    </source>
</evidence>
<evidence type="ECO:0000313" key="5">
    <source>
        <dbReference type="Proteomes" id="UP000185024"/>
    </source>
</evidence>
<evidence type="ECO:0000313" key="3">
    <source>
        <dbReference type="EMBL" id="SEN61304.1"/>
    </source>
</evidence>
<dbReference type="GO" id="GO:0016740">
    <property type="term" value="F:transferase activity"/>
    <property type="evidence" value="ECO:0007669"/>
    <property type="project" value="UniProtKB-KW"/>
</dbReference>
<dbReference type="InterPro" id="IPR029044">
    <property type="entry name" value="Nucleotide-diphossugar_trans"/>
</dbReference>
<keyword evidence="2" id="KW-0808">Transferase</keyword>
<dbReference type="EMBL" id="FODB01000017">
    <property type="protein sequence ID" value="SEN61304.1"/>
    <property type="molecule type" value="Genomic_DNA"/>
</dbReference>
<reference evidence="2 7" key="3">
    <citation type="submission" date="2020-03" db="EMBL/GenBank/DDBJ databases">
        <title>Complete Genome Sequence of Halomonas meridiana strain Eplume2, isolated from hydrothermal-plume in the north east Pacific Ocean.</title>
        <authorList>
            <person name="Kurihara Y."/>
            <person name="Kawai S."/>
            <person name="Sakai A."/>
            <person name="Galipon J."/>
            <person name="Arakawa K."/>
        </authorList>
    </citation>
    <scope>NUCLEOTIDE SEQUENCE [LARGE SCALE GENOMIC DNA]</scope>
    <source>
        <strain evidence="2 7">Eplume2</strain>
    </source>
</reference>
<dbReference type="SUPFAM" id="SSF53448">
    <property type="entry name" value="Nucleotide-diphospho-sugar transferases"/>
    <property type="match status" value="1"/>
</dbReference>
<feature type="domain" description="Glycosyltransferase 2-like" evidence="1">
    <location>
        <begin position="7"/>
        <end position="154"/>
    </location>
</feature>
<dbReference type="Proteomes" id="UP000185024">
    <property type="component" value="Unassembled WGS sequence"/>
</dbReference>
<dbReference type="Gene3D" id="3.90.550.10">
    <property type="entry name" value="Spore Coat Polysaccharide Biosynthesis Protein SpsA, Chain A"/>
    <property type="match status" value="1"/>
</dbReference>
<dbReference type="Proteomes" id="UP000501053">
    <property type="component" value="Chromosome"/>
</dbReference>
<accession>A0A1N6DZB5</accession>
<dbReference type="Pfam" id="PF00535">
    <property type="entry name" value="Glycos_transf_2"/>
    <property type="match status" value="1"/>
</dbReference>
<evidence type="ECO:0000313" key="4">
    <source>
        <dbReference type="EMBL" id="SIN76120.1"/>
    </source>
</evidence>
<protein>
    <submittedName>
        <fullName evidence="2">Glycosyl transferase</fullName>
    </submittedName>
</protein>
<dbReference type="GeneID" id="97276828"/>